<keyword evidence="1" id="KW-1133">Transmembrane helix</keyword>
<name>A0AAD9X0L8_9ROSI</name>
<feature type="transmembrane region" description="Helical" evidence="1">
    <location>
        <begin position="48"/>
        <end position="81"/>
    </location>
</feature>
<accession>A0AAD9X0L8</accession>
<reference evidence="2" key="1">
    <citation type="journal article" date="2023" name="Plant J.">
        <title>Genome sequences and population genomics provide insights into the demographic history, inbreeding, and mutation load of two 'living fossil' tree species of Dipteronia.</title>
        <authorList>
            <person name="Feng Y."/>
            <person name="Comes H.P."/>
            <person name="Chen J."/>
            <person name="Zhu S."/>
            <person name="Lu R."/>
            <person name="Zhang X."/>
            <person name="Li P."/>
            <person name="Qiu J."/>
            <person name="Olsen K.M."/>
            <person name="Qiu Y."/>
        </authorList>
    </citation>
    <scope>NUCLEOTIDE SEQUENCE</scope>
    <source>
        <strain evidence="2">KIB01</strain>
    </source>
</reference>
<organism evidence="2 3">
    <name type="scientific">Dipteronia dyeriana</name>
    <dbReference type="NCBI Taxonomy" id="168575"/>
    <lineage>
        <taxon>Eukaryota</taxon>
        <taxon>Viridiplantae</taxon>
        <taxon>Streptophyta</taxon>
        <taxon>Embryophyta</taxon>
        <taxon>Tracheophyta</taxon>
        <taxon>Spermatophyta</taxon>
        <taxon>Magnoliopsida</taxon>
        <taxon>eudicotyledons</taxon>
        <taxon>Gunneridae</taxon>
        <taxon>Pentapetalae</taxon>
        <taxon>rosids</taxon>
        <taxon>malvids</taxon>
        <taxon>Sapindales</taxon>
        <taxon>Sapindaceae</taxon>
        <taxon>Hippocastanoideae</taxon>
        <taxon>Acereae</taxon>
        <taxon>Dipteronia</taxon>
    </lineage>
</organism>
<keyword evidence="3" id="KW-1185">Reference proteome</keyword>
<evidence type="ECO:0000313" key="3">
    <source>
        <dbReference type="Proteomes" id="UP001280121"/>
    </source>
</evidence>
<keyword evidence="1" id="KW-0812">Transmembrane</keyword>
<dbReference type="EMBL" id="JANJYI010000005">
    <property type="protein sequence ID" value="KAK2650804.1"/>
    <property type="molecule type" value="Genomic_DNA"/>
</dbReference>
<evidence type="ECO:0000256" key="1">
    <source>
        <dbReference type="SAM" id="Phobius"/>
    </source>
</evidence>
<protein>
    <submittedName>
        <fullName evidence="2">Uncharacterized protein</fullName>
    </submittedName>
</protein>
<sequence length="113" mass="11273">MEGPFSIHGPLASDSNGKSISLYLVKDIIAARLSGNLTGEGKRERAKLVAILTSGACAALAVIVLAITILVMSILSVFTLIATAVTVAAQNVGLRAAAALATAQAAAALATEA</sequence>
<proteinExistence type="predicted"/>
<gene>
    <name evidence="2" type="ORF">Ddye_018293</name>
</gene>
<comment type="caution">
    <text evidence="2">The sequence shown here is derived from an EMBL/GenBank/DDBJ whole genome shotgun (WGS) entry which is preliminary data.</text>
</comment>
<dbReference type="AlphaFoldDB" id="A0AAD9X0L8"/>
<evidence type="ECO:0000313" key="2">
    <source>
        <dbReference type="EMBL" id="KAK2650804.1"/>
    </source>
</evidence>
<dbReference type="Proteomes" id="UP001280121">
    <property type="component" value="Unassembled WGS sequence"/>
</dbReference>
<keyword evidence="1" id="KW-0472">Membrane</keyword>